<evidence type="ECO:0000313" key="2">
    <source>
        <dbReference type="Proteomes" id="UP001501011"/>
    </source>
</evidence>
<sequence>MSRVIDINCDLGESILPEDWAKDAELMPYISSCNIACGGHAGNSESIQAAIHNATQHQLAIGAHPSYPDRENFGRQSMKLSDTELRKTLRLQLNSIIEGCNHHGVTLHHVKPHGALYNDAADDLHLAMIIAQEVAHLSGSIKLMGLAESAMLEAAHKVGLDFINEGFMDRNYQPNKRLVPRSEPTALHANLDDSLHQALQFALGEPISIPNGQQLMITVDSICLHGDNPDALAIAQALHQRLAEHKITIYAGR</sequence>
<dbReference type="NCBIfam" id="NF003814">
    <property type="entry name" value="PRK05406.1-3"/>
    <property type="match status" value="1"/>
</dbReference>
<comment type="caution">
    <text evidence="1">The sequence shown here is derived from an EMBL/GenBank/DDBJ whole genome shotgun (WGS) entry which is preliminary data.</text>
</comment>
<name>A0ABP8ILQ5_9GAMM</name>
<accession>A0ABP8ILQ5</accession>
<dbReference type="EMBL" id="BAABFV010000002">
    <property type="protein sequence ID" value="GAA4362626.1"/>
    <property type="molecule type" value="Genomic_DNA"/>
</dbReference>
<dbReference type="InterPro" id="IPR011330">
    <property type="entry name" value="Glyco_hydro/deAcase_b/a-brl"/>
</dbReference>
<protein>
    <submittedName>
        <fullName evidence="1">5-oxoprolinase subunit PxpA</fullName>
    </submittedName>
</protein>
<dbReference type="SUPFAM" id="SSF88713">
    <property type="entry name" value="Glycoside hydrolase/deacetylase"/>
    <property type="match status" value="1"/>
</dbReference>
<dbReference type="PANTHER" id="PTHR30292:SF0">
    <property type="entry name" value="5-OXOPROLINASE SUBUNIT A"/>
    <property type="match status" value="1"/>
</dbReference>
<organism evidence="1 2">
    <name type="scientific">Kangiella marina</name>
    <dbReference type="NCBI Taxonomy" id="1079178"/>
    <lineage>
        <taxon>Bacteria</taxon>
        <taxon>Pseudomonadati</taxon>
        <taxon>Pseudomonadota</taxon>
        <taxon>Gammaproteobacteria</taxon>
        <taxon>Kangiellales</taxon>
        <taxon>Kangiellaceae</taxon>
        <taxon>Kangiella</taxon>
    </lineage>
</organism>
<dbReference type="Gene3D" id="3.20.20.370">
    <property type="entry name" value="Glycoside hydrolase/deacetylase"/>
    <property type="match status" value="1"/>
</dbReference>
<dbReference type="NCBIfam" id="NF003816">
    <property type="entry name" value="PRK05406.1-5"/>
    <property type="match status" value="1"/>
</dbReference>
<proteinExistence type="predicted"/>
<dbReference type="Pfam" id="PF03746">
    <property type="entry name" value="LamB_YcsF"/>
    <property type="match status" value="1"/>
</dbReference>
<keyword evidence="2" id="KW-1185">Reference proteome</keyword>
<dbReference type="CDD" id="cd10801">
    <property type="entry name" value="LamB_YcsF_like_1"/>
    <property type="match status" value="1"/>
</dbReference>
<dbReference type="PANTHER" id="PTHR30292">
    <property type="entry name" value="UNCHARACTERIZED PROTEIN YBGL-RELATED"/>
    <property type="match status" value="1"/>
</dbReference>
<dbReference type="Proteomes" id="UP001501011">
    <property type="component" value="Unassembled WGS sequence"/>
</dbReference>
<dbReference type="InterPro" id="IPR005501">
    <property type="entry name" value="LamB/YcsF/PxpA-like"/>
</dbReference>
<gene>
    <name evidence="1" type="primary">pxpA</name>
    <name evidence="1" type="ORF">GCM10023151_16980</name>
</gene>
<evidence type="ECO:0000313" key="1">
    <source>
        <dbReference type="EMBL" id="GAA4362626.1"/>
    </source>
</evidence>
<dbReference type="RefSeq" id="WP_345292797.1">
    <property type="nucleotide sequence ID" value="NZ_BAABFV010000002.1"/>
</dbReference>
<reference evidence="2" key="1">
    <citation type="journal article" date="2019" name="Int. J. Syst. Evol. Microbiol.">
        <title>The Global Catalogue of Microorganisms (GCM) 10K type strain sequencing project: providing services to taxonomists for standard genome sequencing and annotation.</title>
        <authorList>
            <consortium name="The Broad Institute Genomics Platform"/>
            <consortium name="The Broad Institute Genome Sequencing Center for Infectious Disease"/>
            <person name="Wu L."/>
            <person name="Ma J."/>
        </authorList>
    </citation>
    <scope>NUCLEOTIDE SEQUENCE [LARGE SCALE GENOMIC DNA]</scope>
    <source>
        <strain evidence="2">JCM 17728</strain>
    </source>
</reference>